<keyword evidence="8" id="KW-0175">Coiled coil</keyword>
<dbReference type="PROSITE" id="PS50937">
    <property type="entry name" value="HTH_MERR_2"/>
    <property type="match status" value="1"/>
</dbReference>
<dbReference type="EMBL" id="BMXS01000004">
    <property type="protein sequence ID" value="GGX86512.1"/>
    <property type="molecule type" value="Genomic_DNA"/>
</dbReference>
<dbReference type="PANTHER" id="PTHR30204">
    <property type="entry name" value="REDOX-CYCLING DRUG-SENSING TRANSCRIPTIONAL ACTIVATOR SOXR"/>
    <property type="match status" value="1"/>
</dbReference>
<evidence type="ECO:0000256" key="5">
    <source>
        <dbReference type="ARBA" id="ARBA00023125"/>
    </source>
</evidence>
<dbReference type="CDD" id="cd04783">
    <property type="entry name" value="HTH_MerR1"/>
    <property type="match status" value="1"/>
</dbReference>
<evidence type="ECO:0000256" key="6">
    <source>
        <dbReference type="ARBA" id="ARBA00023163"/>
    </source>
</evidence>
<dbReference type="PRINTS" id="PR00040">
    <property type="entry name" value="HTHMERR"/>
</dbReference>
<evidence type="ECO:0000259" key="9">
    <source>
        <dbReference type="PROSITE" id="PS50937"/>
    </source>
</evidence>
<gene>
    <name evidence="10" type="primary">merR</name>
    <name evidence="10" type="ORF">GCM10007160_12290</name>
</gene>
<dbReference type="PANTHER" id="PTHR30204:SF94">
    <property type="entry name" value="HEAVY METAL-DEPENDENT TRANSCRIPTIONAL REGULATOR HI_0293-RELATED"/>
    <property type="match status" value="1"/>
</dbReference>
<proteinExistence type="predicted"/>
<evidence type="ECO:0000256" key="3">
    <source>
        <dbReference type="ARBA" id="ARBA00022914"/>
    </source>
</evidence>
<protein>
    <recommendedName>
        <fullName evidence="1">Mercuric resistance operon regulatory protein</fullName>
    </recommendedName>
</protein>
<reference evidence="11" key="1">
    <citation type="journal article" date="2019" name="Int. J. Syst. Evol. Microbiol.">
        <title>The Global Catalogue of Microorganisms (GCM) 10K type strain sequencing project: providing services to taxonomists for standard genome sequencing and annotation.</title>
        <authorList>
            <consortium name="The Broad Institute Genomics Platform"/>
            <consortium name="The Broad Institute Genome Sequencing Center for Infectious Disease"/>
            <person name="Wu L."/>
            <person name="Ma J."/>
        </authorList>
    </citation>
    <scope>NUCLEOTIDE SEQUENCE [LARGE SCALE GENOMIC DNA]</scope>
    <source>
        <strain evidence="11">KCTC 22228</strain>
    </source>
</reference>
<dbReference type="Pfam" id="PF13411">
    <property type="entry name" value="MerR_1"/>
    <property type="match status" value="1"/>
</dbReference>
<evidence type="ECO:0000256" key="4">
    <source>
        <dbReference type="ARBA" id="ARBA00023015"/>
    </source>
</evidence>
<comment type="caution">
    <text evidence="10">The sequence shown here is derived from an EMBL/GenBank/DDBJ whole genome shotgun (WGS) entry which is preliminary data.</text>
</comment>
<keyword evidence="5" id="KW-0238">DNA-binding</keyword>
<dbReference type="SUPFAM" id="SSF46955">
    <property type="entry name" value="Putative DNA-binding domain"/>
    <property type="match status" value="1"/>
</dbReference>
<evidence type="ECO:0000256" key="8">
    <source>
        <dbReference type="SAM" id="Coils"/>
    </source>
</evidence>
<sequence>MNATTISKAAKAAGVGVETIRFYERKGLIAQPPKPRDGGYRVYPDDTVRRVRFIRRAQELGFSLREVADLLSLRLASHADAGDVRRRAMAKLQDVDEKIERLQHIRQELTELLAHCPGEGALQCCSILGALEHNE</sequence>
<dbReference type="Gene3D" id="1.10.1660.10">
    <property type="match status" value="1"/>
</dbReference>
<dbReference type="RefSeq" id="WP_189467237.1">
    <property type="nucleotide sequence ID" value="NZ_BMXS01000004.1"/>
</dbReference>
<feature type="coiled-coil region" evidence="8">
    <location>
        <begin position="85"/>
        <end position="115"/>
    </location>
</feature>
<dbReference type="InterPro" id="IPR047057">
    <property type="entry name" value="MerR_fam"/>
</dbReference>
<dbReference type="InterPro" id="IPR009061">
    <property type="entry name" value="DNA-bd_dom_put_sf"/>
</dbReference>
<dbReference type="SMART" id="SM00422">
    <property type="entry name" value="HTH_MERR"/>
    <property type="match status" value="1"/>
</dbReference>
<keyword evidence="11" id="KW-1185">Reference proteome</keyword>
<evidence type="ECO:0000313" key="10">
    <source>
        <dbReference type="EMBL" id="GGX86512.1"/>
    </source>
</evidence>
<evidence type="ECO:0000256" key="2">
    <source>
        <dbReference type="ARBA" id="ARBA00022466"/>
    </source>
</evidence>
<organism evidence="10 11">
    <name type="scientific">Litchfieldella qijiaojingensis</name>
    <dbReference type="NCBI Taxonomy" id="980347"/>
    <lineage>
        <taxon>Bacteria</taxon>
        <taxon>Pseudomonadati</taxon>
        <taxon>Pseudomonadota</taxon>
        <taxon>Gammaproteobacteria</taxon>
        <taxon>Oceanospirillales</taxon>
        <taxon>Halomonadaceae</taxon>
        <taxon>Litchfieldella</taxon>
    </lineage>
</organism>
<keyword evidence="6" id="KW-0804">Transcription</keyword>
<dbReference type="InterPro" id="IPR000551">
    <property type="entry name" value="MerR-type_HTH_dom"/>
</dbReference>
<evidence type="ECO:0000256" key="1">
    <source>
        <dbReference type="ARBA" id="ARBA00017146"/>
    </source>
</evidence>
<keyword evidence="4" id="KW-0805">Transcription regulation</keyword>
<dbReference type="Proteomes" id="UP000653056">
    <property type="component" value="Unassembled WGS sequence"/>
</dbReference>
<evidence type="ECO:0000256" key="7">
    <source>
        <dbReference type="ARBA" id="ARBA00024874"/>
    </source>
</evidence>
<feature type="domain" description="HTH merR-type" evidence="9">
    <location>
        <begin position="5"/>
        <end position="73"/>
    </location>
</feature>
<name>A0ABQ2YL47_9GAMM</name>
<evidence type="ECO:0000313" key="11">
    <source>
        <dbReference type="Proteomes" id="UP000653056"/>
    </source>
</evidence>
<keyword evidence="2" id="KW-0475">Mercuric resistance</keyword>
<keyword evidence="3" id="KW-0476">Mercury</keyword>
<dbReference type="InterPro" id="IPR011794">
    <property type="entry name" value="MerR"/>
</dbReference>
<comment type="function">
    <text evidence="7">Mediates the mercuric-dependent induction of mercury resistance operon. In the absence of mercury MerR represses transcription by binding tightly to the mer operator region; when mercury is present the dimeric complex binds a single ion and becomes a potent transcriptional activator, while remaining bound to the mer site.</text>
</comment>
<accession>A0ABQ2YL47</accession>